<dbReference type="AlphaFoldDB" id="A0A814HJD9"/>
<dbReference type="Pfam" id="PF12937">
    <property type="entry name" value="F-box-like"/>
    <property type="match status" value="1"/>
</dbReference>
<name>A0A814HJD9_9BILA</name>
<dbReference type="SUPFAM" id="SSF52047">
    <property type="entry name" value="RNI-like"/>
    <property type="match status" value="1"/>
</dbReference>
<keyword evidence="4" id="KW-1185">Reference proteome</keyword>
<dbReference type="Gene3D" id="3.80.10.10">
    <property type="entry name" value="Ribonuclease Inhibitor"/>
    <property type="match status" value="1"/>
</dbReference>
<evidence type="ECO:0000313" key="2">
    <source>
        <dbReference type="EMBL" id="CAF1011855.1"/>
    </source>
</evidence>
<evidence type="ECO:0000259" key="1">
    <source>
        <dbReference type="PROSITE" id="PS50181"/>
    </source>
</evidence>
<dbReference type="EMBL" id="CAJNOQ010003428">
    <property type="protein sequence ID" value="CAF1011855.1"/>
    <property type="molecule type" value="Genomic_DNA"/>
</dbReference>
<dbReference type="InterPro" id="IPR036047">
    <property type="entry name" value="F-box-like_dom_sf"/>
</dbReference>
<dbReference type="PROSITE" id="PS50181">
    <property type="entry name" value="FBOX"/>
    <property type="match status" value="1"/>
</dbReference>
<evidence type="ECO:0000313" key="3">
    <source>
        <dbReference type="EMBL" id="CAF3783231.1"/>
    </source>
</evidence>
<sequence length="405" mass="47105">MLKRIRAVLNSGNEISVFSSNTHNHSIRAQTTRAPSPVREIVLKSAAAKLSQTQTQLAVANEYNGEVSSSKVTNTFSIMILSSKFESLPDELLLNVFSYLKPIDLYRAFFNLNIRINYILNDSYLKFHLDFDNVPVCEYDLLCEYVMDQISTRLHSIKLSNSTLELFFTQFDFDKFPYLTSMSLIKLTTFEPNETNIFFQQLLKIRLQLSHLLIIECQSVIEIDLYKIIFSNQLPKLKSCQLIFRSDPIDFGCLGKICICNQLEHLTIDKCDFDQLLYLLQYLPKMRYLQASIIGSVTISGKKDLADLIPYLNQLKLTVVRFDYFEYFIQHIPQLTFVSLIYLNAYQPIISGEYLANLLLTSLPSLMRFNCTIPDFKFDYITFIGTFQHQMYLDRKNQWIIKHNS</sequence>
<reference evidence="2" key="1">
    <citation type="submission" date="2021-02" db="EMBL/GenBank/DDBJ databases">
        <authorList>
            <person name="Nowell W R."/>
        </authorList>
    </citation>
    <scope>NUCLEOTIDE SEQUENCE</scope>
</reference>
<protein>
    <recommendedName>
        <fullName evidence="1">F-box domain-containing protein</fullName>
    </recommendedName>
</protein>
<dbReference type="SUPFAM" id="SSF81383">
    <property type="entry name" value="F-box domain"/>
    <property type="match status" value="1"/>
</dbReference>
<dbReference type="Proteomes" id="UP000681722">
    <property type="component" value="Unassembled WGS sequence"/>
</dbReference>
<dbReference type="InterPro" id="IPR001810">
    <property type="entry name" value="F-box_dom"/>
</dbReference>
<accession>A0A814HJD9</accession>
<feature type="non-terminal residue" evidence="2">
    <location>
        <position position="1"/>
    </location>
</feature>
<dbReference type="Proteomes" id="UP000663829">
    <property type="component" value="Unassembled WGS sequence"/>
</dbReference>
<organism evidence="2 4">
    <name type="scientific">Didymodactylos carnosus</name>
    <dbReference type="NCBI Taxonomy" id="1234261"/>
    <lineage>
        <taxon>Eukaryota</taxon>
        <taxon>Metazoa</taxon>
        <taxon>Spiralia</taxon>
        <taxon>Gnathifera</taxon>
        <taxon>Rotifera</taxon>
        <taxon>Eurotatoria</taxon>
        <taxon>Bdelloidea</taxon>
        <taxon>Philodinida</taxon>
        <taxon>Philodinidae</taxon>
        <taxon>Didymodactylos</taxon>
    </lineage>
</organism>
<dbReference type="EMBL" id="CAJOBC010003428">
    <property type="protein sequence ID" value="CAF3783231.1"/>
    <property type="molecule type" value="Genomic_DNA"/>
</dbReference>
<gene>
    <name evidence="2" type="ORF">GPM918_LOCUS14309</name>
    <name evidence="3" type="ORF">SRO942_LOCUS14309</name>
</gene>
<comment type="caution">
    <text evidence="2">The sequence shown here is derived from an EMBL/GenBank/DDBJ whole genome shotgun (WGS) entry which is preliminary data.</text>
</comment>
<dbReference type="InterPro" id="IPR032675">
    <property type="entry name" value="LRR_dom_sf"/>
</dbReference>
<evidence type="ECO:0000313" key="4">
    <source>
        <dbReference type="Proteomes" id="UP000663829"/>
    </source>
</evidence>
<proteinExistence type="predicted"/>
<feature type="domain" description="F-box" evidence="1">
    <location>
        <begin position="82"/>
        <end position="134"/>
    </location>
</feature>